<name>A0A1S3Q206_SALSA</name>
<evidence type="ECO:0000256" key="1">
    <source>
        <dbReference type="SAM" id="MobiDB-lite"/>
    </source>
</evidence>
<dbReference type="GO" id="GO:0005813">
    <property type="term" value="C:centrosome"/>
    <property type="evidence" value="ECO:0007669"/>
    <property type="project" value="TreeGrafter"/>
</dbReference>
<dbReference type="KEGG" id="sasa:106588903"/>
<protein>
    <submittedName>
        <fullName evidence="3">Uncharacterized protein aunip isoform X1</fullName>
    </submittedName>
</protein>
<proteinExistence type="predicted"/>
<dbReference type="InterPro" id="IPR029286">
    <property type="entry name" value="AUNIP"/>
</dbReference>
<gene>
    <name evidence="3" type="primary">aunip</name>
</gene>
<feature type="compositionally biased region" description="Low complexity" evidence="1">
    <location>
        <begin position="350"/>
        <end position="363"/>
    </location>
</feature>
<accession>A0A1S3Q206</accession>
<dbReference type="GO" id="GO:0007051">
    <property type="term" value="P:spindle organization"/>
    <property type="evidence" value="ECO:0007669"/>
    <property type="project" value="TreeGrafter"/>
</dbReference>
<dbReference type="PANTHER" id="PTHR14526">
    <property type="entry name" value="AURORA KINASE A AND NINEIN-INTERACTING PROTEIN"/>
    <property type="match status" value="1"/>
</dbReference>
<evidence type="ECO:0000313" key="3">
    <source>
        <dbReference type="RefSeq" id="XP_014033921.2"/>
    </source>
</evidence>
<organism evidence="2 3">
    <name type="scientific">Salmo salar</name>
    <name type="common">Atlantic salmon</name>
    <dbReference type="NCBI Taxonomy" id="8030"/>
    <lineage>
        <taxon>Eukaryota</taxon>
        <taxon>Metazoa</taxon>
        <taxon>Chordata</taxon>
        <taxon>Craniata</taxon>
        <taxon>Vertebrata</taxon>
        <taxon>Euteleostomi</taxon>
        <taxon>Actinopterygii</taxon>
        <taxon>Neopterygii</taxon>
        <taxon>Teleostei</taxon>
        <taxon>Protacanthopterygii</taxon>
        <taxon>Salmoniformes</taxon>
        <taxon>Salmonidae</taxon>
        <taxon>Salmoninae</taxon>
        <taxon>Salmo</taxon>
    </lineage>
</organism>
<reference evidence="3" key="1">
    <citation type="submission" date="2025-08" db="UniProtKB">
        <authorList>
            <consortium name="RefSeq"/>
        </authorList>
    </citation>
    <scope>IDENTIFICATION</scope>
</reference>
<sequence length="474" mass="52712">MCNIWQVEAQLFSGARDSKKTQHSLVTSNRGFQCKSKQANFQISFASLSYLTMKTSKAQSEASTQEECGVWLDTVDLKEKAKQRRPLRPISKQLNPLARSGGYSLAVALNFTQTKIQIPVNKQSSISSFFTPQRKVAQKAPASPEPSTPSTSTRCASTSLRRVNIGSGTKRKRAAGLESGAQSTGAQPTTLQMSPERENAAGCEWDRQSFRERAYWEVSHMPHLNMDHQSEEMEEPDKKRRLSVNSSPPVETDTHEEECRQDQWSACSSPQYSQDLSEPDSEGQCVLTHQELLVGVRQASDSGTAFPESLQSEGGFRAWLGAQDRSSTQKRAVPSHLISQQVEGKENDLPRSMSSPSPNKMSPPLSPVSTHRWTKPHLPSPQIHVLEQSMKRVLEQPLRECEGDTLAMLFTQDSEGFRVIAHRALVSRSPIKDQTNVLASGRDSIFAADKTLLEEEGEELLFTQDSQGNMVIKH</sequence>
<evidence type="ECO:0000313" key="2">
    <source>
        <dbReference type="Proteomes" id="UP001652741"/>
    </source>
</evidence>
<feature type="region of interest" description="Disordered" evidence="1">
    <location>
        <begin position="323"/>
        <end position="372"/>
    </location>
</feature>
<feature type="region of interest" description="Disordered" evidence="1">
    <location>
        <begin position="225"/>
        <end position="263"/>
    </location>
</feature>
<feature type="compositionally biased region" description="Polar residues" evidence="1">
    <location>
        <begin position="180"/>
        <end position="193"/>
    </location>
</feature>
<dbReference type="PANTHER" id="PTHR14526:SF2">
    <property type="entry name" value="AURORA KINASE A AND NINEIN-INTERACTING PROTEIN"/>
    <property type="match status" value="1"/>
</dbReference>
<dbReference type="CTD" id="79000"/>
<dbReference type="AlphaFoldDB" id="A0A1S3Q206"/>
<dbReference type="RefSeq" id="XP_014033921.2">
    <property type="nucleotide sequence ID" value="XM_014178446.2"/>
</dbReference>
<keyword evidence="2" id="KW-1185">Reference proteome</keyword>
<dbReference type="Pfam" id="PF15334">
    <property type="entry name" value="AIB"/>
    <property type="match status" value="1"/>
</dbReference>
<feature type="region of interest" description="Disordered" evidence="1">
    <location>
        <begin position="135"/>
        <end position="203"/>
    </location>
</feature>
<dbReference type="GO" id="GO:0000922">
    <property type="term" value="C:spindle pole"/>
    <property type="evidence" value="ECO:0007669"/>
    <property type="project" value="TreeGrafter"/>
</dbReference>
<dbReference type="Proteomes" id="UP001652741">
    <property type="component" value="Chromosome ssa27"/>
</dbReference>